<reference evidence="1 2" key="1">
    <citation type="journal article" date="2019" name="Nat. Ecol. Evol.">
        <title>Megaphylogeny resolves global patterns of mushroom evolution.</title>
        <authorList>
            <person name="Varga T."/>
            <person name="Krizsan K."/>
            <person name="Foldi C."/>
            <person name="Dima B."/>
            <person name="Sanchez-Garcia M."/>
            <person name="Sanchez-Ramirez S."/>
            <person name="Szollosi G.J."/>
            <person name="Szarkandi J.G."/>
            <person name="Papp V."/>
            <person name="Albert L."/>
            <person name="Andreopoulos W."/>
            <person name="Angelini C."/>
            <person name="Antonin V."/>
            <person name="Barry K.W."/>
            <person name="Bougher N.L."/>
            <person name="Buchanan P."/>
            <person name="Buyck B."/>
            <person name="Bense V."/>
            <person name="Catcheside P."/>
            <person name="Chovatia M."/>
            <person name="Cooper J."/>
            <person name="Damon W."/>
            <person name="Desjardin D."/>
            <person name="Finy P."/>
            <person name="Geml J."/>
            <person name="Haridas S."/>
            <person name="Hughes K."/>
            <person name="Justo A."/>
            <person name="Karasinski D."/>
            <person name="Kautmanova I."/>
            <person name="Kiss B."/>
            <person name="Kocsube S."/>
            <person name="Kotiranta H."/>
            <person name="LaButti K.M."/>
            <person name="Lechner B.E."/>
            <person name="Liimatainen K."/>
            <person name="Lipzen A."/>
            <person name="Lukacs Z."/>
            <person name="Mihaltcheva S."/>
            <person name="Morgado L.N."/>
            <person name="Niskanen T."/>
            <person name="Noordeloos M.E."/>
            <person name="Ohm R.A."/>
            <person name="Ortiz-Santana B."/>
            <person name="Ovrebo C."/>
            <person name="Racz N."/>
            <person name="Riley R."/>
            <person name="Savchenko A."/>
            <person name="Shiryaev A."/>
            <person name="Soop K."/>
            <person name="Spirin V."/>
            <person name="Szebenyi C."/>
            <person name="Tomsovsky M."/>
            <person name="Tulloss R.E."/>
            <person name="Uehling J."/>
            <person name="Grigoriev I.V."/>
            <person name="Vagvolgyi C."/>
            <person name="Papp T."/>
            <person name="Martin F.M."/>
            <person name="Miettinen O."/>
            <person name="Hibbett D.S."/>
            <person name="Nagy L.G."/>
        </authorList>
    </citation>
    <scope>NUCLEOTIDE SEQUENCE [LARGE SCALE GENOMIC DNA]</scope>
    <source>
        <strain evidence="1 2">FP101781</strain>
    </source>
</reference>
<evidence type="ECO:0000313" key="1">
    <source>
        <dbReference type="EMBL" id="TEB15130.1"/>
    </source>
</evidence>
<accession>A0A4Y7S1W4</accession>
<feature type="non-terminal residue" evidence="1">
    <location>
        <position position="1"/>
    </location>
</feature>
<protein>
    <submittedName>
        <fullName evidence="1">Uncharacterized protein</fullName>
    </submittedName>
</protein>
<proteinExistence type="predicted"/>
<dbReference type="OrthoDB" id="3210866at2759"/>
<sequence length="141" mass="16587">LVFTSDDVPPPPSVQFSKDIPLLGRMWDDRLPGWDGVSYLTIKSVSIALVYWREVYSGRYRGGVHNSFWSRFSDAEGNHMDYTTTLRAIQDDRRKDDEEQVKRAREEYGSRFDKVFTYRKGNTWHVLTKDVDIAKKYRSLK</sequence>
<comment type="caution">
    <text evidence="1">The sequence shown here is derived from an EMBL/GenBank/DDBJ whole genome shotgun (WGS) entry which is preliminary data.</text>
</comment>
<dbReference type="Proteomes" id="UP000298030">
    <property type="component" value="Unassembled WGS sequence"/>
</dbReference>
<dbReference type="EMBL" id="QPFP01000367">
    <property type="protein sequence ID" value="TEB15130.1"/>
    <property type="molecule type" value="Genomic_DNA"/>
</dbReference>
<evidence type="ECO:0000313" key="2">
    <source>
        <dbReference type="Proteomes" id="UP000298030"/>
    </source>
</evidence>
<organism evidence="1 2">
    <name type="scientific">Coprinellus micaceus</name>
    <name type="common">Glistening ink-cap mushroom</name>
    <name type="synonym">Coprinus micaceus</name>
    <dbReference type="NCBI Taxonomy" id="71717"/>
    <lineage>
        <taxon>Eukaryota</taxon>
        <taxon>Fungi</taxon>
        <taxon>Dikarya</taxon>
        <taxon>Basidiomycota</taxon>
        <taxon>Agaricomycotina</taxon>
        <taxon>Agaricomycetes</taxon>
        <taxon>Agaricomycetidae</taxon>
        <taxon>Agaricales</taxon>
        <taxon>Agaricineae</taxon>
        <taxon>Psathyrellaceae</taxon>
        <taxon>Coprinellus</taxon>
    </lineage>
</organism>
<keyword evidence="2" id="KW-1185">Reference proteome</keyword>
<dbReference type="AlphaFoldDB" id="A0A4Y7S1W4"/>
<gene>
    <name evidence="1" type="ORF">FA13DRAFT_1567703</name>
</gene>
<name>A0A4Y7S1W4_COPMI</name>
<feature type="non-terminal residue" evidence="1">
    <location>
        <position position="141"/>
    </location>
</feature>